<comment type="caution">
    <text evidence="1">The sequence shown here is derived from an EMBL/GenBank/DDBJ whole genome shotgun (WGS) entry which is preliminary data.</text>
</comment>
<dbReference type="AlphaFoldDB" id="A0A4Y2M3C9"/>
<evidence type="ECO:0000313" key="2">
    <source>
        <dbReference type="Proteomes" id="UP000499080"/>
    </source>
</evidence>
<proteinExistence type="predicted"/>
<accession>A0A4Y2M3C9</accession>
<protein>
    <submittedName>
        <fullName evidence="1">Uncharacterized protein</fullName>
    </submittedName>
</protein>
<reference evidence="1 2" key="1">
    <citation type="journal article" date="2019" name="Sci. Rep.">
        <title>Orb-weaving spider Araneus ventricosus genome elucidates the spidroin gene catalogue.</title>
        <authorList>
            <person name="Kono N."/>
            <person name="Nakamura H."/>
            <person name="Ohtoshi R."/>
            <person name="Moran D.A.P."/>
            <person name="Shinohara A."/>
            <person name="Yoshida Y."/>
            <person name="Fujiwara M."/>
            <person name="Mori M."/>
            <person name="Tomita M."/>
            <person name="Arakawa K."/>
        </authorList>
    </citation>
    <scope>NUCLEOTIDE SEQUENCE [LARGE SCALE GENOMIC DNA]</scope>
</reference>
<organism evidence="1 2">
    <name type="scientific">Araneus ventricosus</name>
    <name type="common">Orbweaver spider</name>
    <name type="synonym">Epeira ventricosa</name>
    <dbReference type="NCBI Taxonomy" id="182803"/>
    <lineage>
        <taxon>Eukaryota</taxon>
        <taxon>Metazoa</taxon>
        <taxon>Ecdysozoa</taxon>
        <taxon>Arthropoda</taxon>
        <taxon>Chelicerata</taxon>
        <taxon>Arachnida</taxon>
        <taxon>Araneae</taxon>
        <taxon>Araneomorphae</taxon>
        <taxon>Entelegynae</taxon>
        <taxon>Araneoidea</taxon>
        <taxon>Araneidae</taxon>
        <taxon>Araneus</taxon>
    </lineage>
</organism>
<dbReference type="EMBL" id="BGPR01006711">
    <property type="protein sequence ID" value="GBN21249.1"/>
    <property type="molecule type" value="Genomic_DNA"/>
</dbReference>
<sequence length="72" mass="8089">MSRSRLFITSIEDKQTPIAEQSWEGYLETFAKDDSNFKPIYLEDRRSLQFATVGGSLALGGMAYEDTSMCAL</sequence>
<dbReference type="Proteomes" id="UP000499080">
    <property type="component" value="Unassembled WGS sequence"/>
</dbReference>
<name>A0A4Y2M3C9_ARAVE</name>
<evidence type="ECO:0000313" key="1">
    <source>
        <dbReference type="EMBL" id="GBN21249.1"/>
    </source>
</evidence>
<keyword evidence="2" id="KW-1185">Reference proteome</keyword>
<gene>
    <name evidence="1" type="ORF">AVEN_205898_1</name>
</gene>